<reference evidence="2 3" key="1">
    <citation type="journal article" date="2016" name="Nat. Commun.">
        <title>Thousands of microbial genomes shed light on interconnected biogeochemical processes in an aquifer system.</title>
        <authorList>
            <person name="Anantharaman K."/>
            <person name="Brown C.T."/>
            <person name="Hug L.A."/>
            <person name="Sharon I."/>
            <person name="Castelle C.J."/>
            <person name="Probst A.J."/>
            <person name="Thomas B.C."/>
            <person name="Singh A."/>
            <person name="Wilkins M.J."/>
            <person name="Karaoz U."/>
            <person name="Brodie E.L."/>
            <person name="Williams K.H."/>
            <person name="Hubbard S.S."/>
            <person name="Banfield J.F."/>
        </authorList>
    </citation>
    <scope>NUCLEOTIDE SEQUENCE [LARGE SCALE GENOMIC DNA]</scope>
</reference>
<protein>
    <submittedName>
        <fullName evidence="2">Uncharacterized protein</fullName>
    </submittedName>
</protein>
<gene>
    <name evidence="2" type="ORF">A2480_04340</name>
</gene>
<proteinExistence type="predicted"/>
<feature type="transmembrane region" description="Helical" evidence="1">
    <location>
        <begin position="333"/>
        <end position="356"/>
    </location>
</feature>
<evidence type="ECO:0000313" key="3">
    <source>
        <dbReference type="Proteomes" id="UP000176988"/>
    </source>
</evidence>
<name>A0A1F7WED5_9BACT</name>
<comment type="caution">
    <text evidence="2">The sequence shown here is derived from an EMBL/GenBank/DDBJ whole genome shotgun (WGS) entry which is preliminary data.</text>
</comment>
<dbReference type="AlphaFoldDB" id="A0A1F7WED5"/>
<evidence type="ECO:0000256" key="1">
    <source>
        <dbReference type="SAM" id="Phobius"/>
    </source>
</evidence>
<sequence length="390" mass="42623">MRRIKKIQSGLLTAWDLLILALGLMLKRDQSLFGITQVDLGQPIGQGVYRTNIPPEGEVEEELPTHRQKPGLRGRAKEIWSLKRTQHVLRWSVTISILELTVRILSHLVHNPLPEINVGLGAFFSDPLIDQTDIPLTITISGWWNVLAVVPITILVVLILTEKAGTAAEPETFGLRNKIFCFSMVGILASSLTYFNLLQGGIPIDEGRIILLATTIGIIIPIAGMTLTGLSTRKGSTGSYYHWDKGPGQPREIGFTISLLPTFLAWIVSSSNIEKYASTATTTLLFFLIGISLIAVPIYGHHLNRSNGVLATLTASLPVGVCFGISGDPVNSLLIMVVMISISLAVSLGLYTIIAVGRVVIRVLFKIIDWLMVTDHQPVPTTNDKQQSQP</sequence>
<feature type="transmembrane region" description="Helical" evidence="1">
    <location>
        <begin position="276"/>
        <end position="296"/>
    </location>
</feature>
<feature type="transmembrane region" description="Helical" evidence="1">
    <location>
        <begin position="253"/>
        <end position="270"/>
    </location>
</feature>
<accession>A0A1F7WED5</accession>
<evidence type="ECO:0000313" key="2">
    <source>
        <dbReference type="EMBL" id="OGM01184.1"/>
    </source>
</evidence>
<dbReference type="Proteomes" id="UP000176988">
    <property type="component" value="Unassembled WGS sequence"/>
</dbReference>
<feature type="transmembrane region" description="Helical" evidence="1">
    <location>
        <begin position="7"/>
        <end position="26"/>
    </location>
</feature>
<feature type="transmembrane region" description="Helical" evidence="1">
    <location>
        <begin position="142"/>
        <end position="160"/>
    </location>
</feature>
<keyword evidence="1" id="KW-0812">Transmembrane</keyword>
<organism evidence="2 3">
    <name type="scientific">Candidatus Uhrbacteria bacterium RIFOXYC2_FULL_47_19</name>
    <dbReference type="NCBI Taxonomy" id="1802424"/>
    <lineage>
        <taxon>Bacteria</taxon>
        <taxon>Candidatus Uhriibacteriota</taxon>
    </lineage>
</organism>
<keyword evidence="1" id="KW-0472">Membrane</keyword>
<feature type="transmembrane region" description="Helical" evidence="1">
    <location>
        <begin position="180"/>
        <end position="197"/>
    </location>
</feature>
<feature type="transmembrane region" description="Helical" evidence="1">
    <location>
        <begin position="209"/>
        <end position="232"/>
    </location>
</feature>
<keyword evidence="1" id="KW-1133">Transmembrane helix</keyword>
<feature type="transmembrane region" description="Helical" evidence="1">
    <location>
        <begin position="308"/>
        <end position="327"/>
    </location>
</feature>
<dbReference type="EMBL" id="MGFG01000014">
    <property type="protein sequence ID" value="OGM01184.1"/>
    <property type="molecule type" value="Genomic_DNA"/>
</dbReference>